<name>A0A1A8M939_9TELE</name>
<feature type="non-terminal residue" evidence="1">
    <location>
        <position position="1"/>
    </location>
</feature>
<evidence type="ECO:0000313" key="1">
    <source>
        <dbReference type="EMBL" id="SBR53465.1"/>
    </source>
</evidence>
<organism evidence="1">
    <name type="scientific">Nothobranchius pienaari</name>
    <dbReference type="NCBI Taxonomy" id="704102"/>
    <lineage>
        <taxon>Eukaryota</taxon>
        <taxon>Metazoa</taxon>
        <taxon>Chordata</taxon>
        <taxon>Craniata</taxon>
        <taxon>Vertebrata</taxon>
        <taxon>Euteleostomi</taxon>
        <taxon>Actinopterygii</taxon>
        <taxon>Neopterygii</taxon>
        <taxon>Teleostei</taxon>
        <taxon>Neoteleostei</taxon>
        <taxon>Acanthomorphata</taxon>
        <taxon>Ovalentaria</taxon>
        <taxon>Atherinomorphae</taxon>
        <taxon>Cyprinodontiformes</taxon>
        <taxon>Nothobranchiidae</taxon>
        <taxon>Nothobranchius</taxon>
    </lineage>
</organism>
<proteinExistence type="predicted"/>
<accession>A0A1A8M939</accession>
<sequence length="72" mass="8596">TSHFSHYVNSHTKKSDLLKKIRIEHQGLQCERRDRVNNSVIWEGLGVDLLLLHIERSQLRWLRQLVRMPPGR</sequence>
<feature type="non-terminal residue" evidence="1">
    <location>
        <position position="72"/>
    </location>
</feature>
<gene>
    <name evidence="1" type="primary">Nfu_g_1_012881</name>
</gene>
<dbReference type="AlphaFoldDB" id="A0A1A8M939"/>
<reference evidence="1" key="2">
    <citation type="submission" date="2016-06" db="EMBL/GenBank/DDBJ databases">
        <title>The genome of a short-lived fish provides insights into sex chromosome evolution and the genetic control of aging.</title>
        <authorList>
            <person name="Reichwald K."/>
            <person name="Felder M."/>
            <person name="Petzold A."/>
            <person name="Koch P."/>
            <person name="Groth M."/>
            <person name="Platzer M."/>
        </authorList>
    </citation>
    <scope>NUCLEOTIDE SEQUENCE</scope>
    <source>
        <tissue evidence="1">Brain</tissue>
    </source>
</reference>
<dbReference type="EMBL" id="HAEF01012306">
    <property type="protein sequence ID" value="SBR53465.1"/>
    <property type="molecule type" value="Transcribed_RNA"/>
</dbReference>
<reference evidence="1" key="1">
    <citation type="submission" date="2016-05" db="EMBL/GenBank/DDBJ databases">
        <authorList>
            <person name="Lavstsen T."/>
            <person name="Jespersen J.S."/>
        </authorList>
    </citation>
    <scope>NUCLEOTIDE SEQUENCE</scope>
    <source>
        <tissue evidence="1">Brain</tissue>
    </source>
</reference>
<protein>
    <submittedName>
        <fullName evidence="1">Uncharacterized protein</fullName>
    </submittedName>
</protein>